<comment type="caution">
    <text evidence="1">The sequence shown here is derived from an EMBL/GenBank/DDBJ whole genome shotgun (WGS) entry which is preliminary data.</text>
</comment>
<sequence>MAEIRLLDAKFKDILKRTDTNLNEFVEAVKTKKETLINVNGVNLVKNHQELELFVMSAFRKHKELRIKLLAMVNVGTFARNEFEHLHNFEQFLQYIFNSFLECIERCRMVSSVIMPHQFVVLENHLKYNIAQGF</sequence>
<protein>
    <submittedName>
        <fullName evidence="1">Uncharacterized protein</fullName>
    </submittedName>
</protein>
<evidence type="ECO:0000313" key="2">
    <source>
        <dbReference type="Proteomes" id="UP000037069"/>
    </source>
</evidence>
<dbReference type="EMBL" id="JRES01000692">
    <property type="protein sequence ID" value="KNC29110.1"/>
    <property type="molecule type" value="Genomic_DNA"/>
</dbReference>
<proteinExistence type="predicted"/>
<reference evidence="1 2" key="1">
    <citation type="journal article" date="2015" name="Nat. Commun.">
        <title>Lucilia cuprina genome unlocks parasitic fly biology to underpin future interventions.</title>
        <authorList>
            <person name="Anstead C.A."/>
            <person name="Korhonen P.K."/>
            <person name="Young N.D."/>
            <person name="Hall R.S."/>
            <person name="Jex A.R."/>
            <person name="Murali S.C."/>
            <person name="Hughes D.S."/>
            <person name="Lee S.F."/>
            <person name="Perry T."/>
            <person name="Stroehlein A.J."/>
            <person name="Ansell B.R."/>
            <person name="Breugelmans B."/>
            <person name="Hofmann A."/>
            <person name="Qu J."/>
            <person name="Dugan S."/>
            <person name="Lee S.L."/>
            <person name="Chao H."/>
            <person name="Dinh H."/>
            <person name="Han Y."/>
            <person name="Doddapaneni H.V."/>
            <person name="Worley K.C."/>
            <person name="Muzny D.M."/>
            <person name="Ioannidis P."/>
            <person name="Waterhouse R.M."/>
            <person name="Zdobnov E.M."/>
            <person name="James P.J."/>
            <person name="Bagnall N.H."/>
            <person name="Kotze A.C."/>
            <person name="Gibbs R.A."/>
            <person name="Richards S."/>
            <person name="Batterham P."/>
            <person name="Gasser R.B."/>
        </authorList>
    </citation>
    <scope>NUCLEOTIDE SEQUENCE [LARGE SCALE GENOMIC DNA]</scope>
    <source>
        <strain evidence="1 2">LS</strain>
        <tissue evidence="1">Full body</tissue>
    </source>
</reference>
<accession>A0A0L0CA67</accession>
<evidence type="ECO:0000313" key="1">
    <source>
        <dbReference type="EMBL" id="KNC29110.1"/>
    </source>
</evidence>
<name>A0A0L0CA67_LUCCU</name>
<dbReference type="AlphaFoldDB" id="A0A0L0CA67"/>
<dbReference type="Proteomes" id="UP000037069">
    <property type="component" value="Unassembled WGS sequence"/>
</dbReference>
<organism evidence="1 2">
    <name type="scientific">Lucilia cuprina</name>
    <name type="common">Green bottle fly</name>
    <name type="synonym">Australian sheep blowfly</name>
    <dbReference type="NCBI Taxonomy" id="7375"/>
    <lineage>
        <taxon>Eukaryota</taxon>
        <taxon>Metazoa</taxon>
        <taxon>Ecdysozoa</taxon>
        <taxon>Arthropoda</taxon>
        <taxon>Hexapoda</taxon>
        <taxon>Insecta</taxon>
        <taxon>Pterygota</taxon>
        <taxon>Neoptera</taxon>
        <taxon>Endopterygota</taxon>
        <taxon>Diptera</taxon>
        <taxon>Brachycera</taxon>
        <taxon>Muscomorpha</taxon>
        <taxon>Oestroidea</taxon>
        <taxon>Calliphoridae</taxon>
        <taxon>Luciliinae</taxon>
        <taxon>Lucilia</taxon>
    </lineage>
</organism>
<gene>
    <name evidence="1" type="ORF">FF38_14526</name>
</gene>
<keyword evidence="2" id="KW-1185">Reference proteome</keyword>